<comment type="caution">
    <text evidence="7">The sequence shown here is derived from an EMBL/GenBank/DDBJ whole genome shotgun (WGS) entry which is preliminary data.</text>
</comment>
<gene>
    <name evidence="7" type="ORF">BRYFOR_07685</name>
</gene>
<keyword evidence="4 5" id="KW-0472">Membrane</keyword>
<dbReference type="Pfam" id="PF04932">
    <property type="entry name" value="Wzy_C"/>
    <property type="match status" value="1"/>
</dbReference>
<feature type="transmembrane region" description="Helical" evidence="5">
    <location>
        <begin position="206"/>
        <end position="239"/>
    </location>
</feature>
<dbReference type="GO" id="GO:0016020">
    <property type="term" value="C:membrane"/>
    <property type="evidence" value="ECO:0007669"/>
    <property type="project" value="UniProtKB-SubCell"/>
</dbReference>
<keyword evidence="3 5" id="KW-1133">Transmembrane helix</keyword>
<dbReference type="PANTHER" id="PTHR37422">
    <property type="entry name" value="TEICHURONIC ACID BIOSYNTHESIS PROTEIN TUAE"/>
    <property type="match status" value="1"/>
</dbReference>
<feature type="transmembrane region" description="Helical" evidence="5">
    <location>
        <begin position="345"/>
        <end position="366"/>
    </location>
</feature>
<evidence type="ECO:0000256" key="2">
    <source>
        <dbReference type="ARBA" id="ARBA00022692"/>
    </source>
</evidence>
<feature type="transmembrane region" description="Helical" evidence="5">
    <location>
        <begin position="378"/>
        <end position="397"/>
    </location>
</feature>
<dbReference type="STRING" id="168384.SAMN05660368_03126"/>
<name>C6LGC5_9FIRM</name>
<feature type="transmembrane region" description="Helical" evidence="5">
    <location>
        <begin position="110"/>
        <end position="130"/>
    </location>
</feature>
<sequence>MNENKIIPLDIDIFFVLIREALMREENTTSDEIICALISFMIMSFYIFETASWGRYVIFGITILVTLIYAANNGFKIPLVLNRPFHVHVAAFAIFCFASSIWAWNSVAAISKGITIFSILICYSLIYPYFQQKGNIDILLDAFMFSGYGIALYTVVYYGTSGIVSMLSGNVRLGNDFTNANSIGLIAATSCIIQFSYLLKRKKRKFAIFLIPCIIVLAISQSRKAMIMLVVGIAFLIMTKESDRASIFKKAFNLVLGVLAVFFLIYVMSRLDIFSGVFRRFETLFESINGTRAEDIRSIYRRIGMQQFYKTPILGIGIGNSLDLLESVGHRRTYLHCNFVEILSSGGIVGFIIYYSIYIKLIVGLWKYRRYRSTTTNLCIVLLFLMLIMDYGMVTYYDKQQYLYFMCFFLQLELIKKDYYAIEESERYENNV</sequence>
<dbReference type="Proteomes" id="UP000005561">
    <property type="component" value="Unassembled WGS sequence"/>
</dbReference>
<evidence type="ECO:0000259" key="6">
    <source>
        <dbReference type="Pfam" id="PF04932"/>
    </source>
</evidence>
<evidence type="ECO:0000313" key="7">
    <source>
        <dbReference type="EMBL" id="EET60489.1"/>
    </source>
</evidence>
<evidence type="ECO:0000256" key="1">
    <source>
        <dbReference type="ARBA" id="ARBA00004141"/>
    </source>
</evidence>
<reference evidence="7" key="1">
    <citation type="submission" date="2009-07" db="EMBL/GenBank/DDBJ databases">
        <authorList>
            <person name="Weinstock G."/>
            <person name="Sodergren E."/>
            <person name="Clifton S."/>
            <person name="Fulton L."/>
            <person name="Fulton B."/>
            <person name="Courtney L."/>
            <person name="Fronick C."/>
            <person name="Harrison M."/>
            <person name="Strong C."/>
            <person name="Farmer C."/>
            <person name="Delahaunty K."/>
            <person name="Markovic C."/>
            <person name="Hall O."/>
            <person name="Minx P."/>
            <person name="Tomlinson C."/>
            <person name="Mitreva M."/>
            <person name="Nelson J."/>
            <person name="Hou S."/>
            <person name="Wollam A."/>
            <person name="Pepin K.H."/>
            <person name="Johnson M."/>
            <person name="Bhonagiri V."/>
            <person name="Nash W.E."/>
            <person name="Warren W."/>
            <person name="Chinwalla A."/>
            <person name="Mardis E.R."/>
            <person name="Wilson R.K."/>
        </authorList>
    </citation>
    <scope>NUCLEOTIDE SEQUENCE [LARGE SCALE GENOMIC DNA]</scope>
    <source>
        <strain evidence="7">DSM 14469</strain>
    </source>
</reference>
<evidence type="ECO:0000256" key="4">
    <source>
        <dbReference type="ARBA" id="ARBA00023136"/>
    </source>
</evidence>
<proteinExistence type="predicted"/>
<feature type="transmembrane region" description="Helical" evidence="5">
    <location>
        <begin position="53"/>
        <end position="72"/>
    </location>
</feature>
<evidence type="ECO:0000256" key="3">
    <source>
        <dbReference type="ARBA" id="ARBA00022989"/>
    </source>
</evidence>
<feature type="transmembrane region" description="Helical" evidence="5">
    <location>
        <begin position="251"/>
        <end position="269"/>
    </location>
</feature>
<organism evidence="7 8">
    <name type="scientific">Marvinbryantia formatexigens DSM 14469</name>
    <dbReference type="NCBI Taxonomy" id="478749"/>
    <lineage>
        <taxon>Bacteria</taxon>
        <taxon>Bacillati</taxon>
        <taxon>Bacillota</taxon>
        <taxon>Clostridia</taxon>
        <taxon>Lachnospirales</taxon>
        <taxon>Lachnospiraceae</taxon>
        <taxon>Marvinbryantia</taxon>
    </lineage>
</organism>
<protein>
    <submittedName>
        <fullName evidence="7">O-antigen polymerase</fullName>
    </submittedName>
</protein>
<dbReference type="eggNOG" id="COG3307">
    <property type="taxonomic scope" value="Bacteria"/>
</dbReference>
<feature type="domain" description="O-antigen ligase-related" evidence="6">
    <location>
        <begin position="209"/>
        <end position="354"/>
    </location>
</feature>
<feature type="transmembrane region" description="Helical" evidence="5">
    <location>
        <begin position="84"/>
        <end position="104"/>
    </location>
</feature>
<feature type="transmembrane region" description="Helical" evidence="5">
    <location>
        <begin position="180"/>
        <end position="199"/>
    </location>
</feature>
<evidence type="ECO:0000256" key="5">
    <source>
        <dbReference type="SAM" id="Phobius"/>
    </source>
</evidence>
<dbReference type="AlphaFoldDB" id="C6LGC5"/>
<keyword evidence="8" id="KW-1185">Reference proteome</keyword>
<dbReference type="InterPro" id="IPR007016">
    <property type="entry name" value="O-antigen_ligase-rel_domated"/>
</dbReference>
<accession>C6LGC5</accession>
<evidence type="ECO:0000313" key="8">
    <source>
        <dbReference type="Proteomes" id="UP000005561"/>
    </source>
</evidence>
<feature type="transmembrane region" description="Helical" evidence="5">
    <location>
        <begin position="29"/>
        <end position="47"/>
    </location>
</feature>
<dbReference type="EMBL" id="ACCL02000011">
    <property type="protein sequence ID" value="EET60489.1"/>
    <property type="molecule type" value="Genomic_DNA"/>
</dbReference>
<keyword evidence="2 5" id="KW-0812">Transmembrane</keyword>
<comment type="subcellular location">
    <subcellularLocation>
        <location evidence="1">Membrane</location>
        <topology evidence="1">Multi-pass membrane protein</topology>
    </subcellularLocation>
</comment>
<feature type="transmembrane region" description="Helical" evidence="5">
    <location>
        <begin position="142"/>
        <end position="160"/>
    </location>
</feature>
<dbReference type="InterPro" id="IPR051533">
    <property type="entry name" value="WaaL-like"/>
</dbReference>
<dbReference type="PANTHER" id="PTHR37422:SF13">
    <property type="entry name" value="LIPOPOLYSACCHARIDE BIOSYNTHESIS PROTEIN PA4999-RELATED"/>
    <property type="match status" value="1"/>
</dbReference>